<comment type="caution">
    <text evidence="2">The sequence shown here is derived from an EMBL/GenBank/DDBJ whole genome shotgun (WGS) entry which is preliminary data.</text>
</comment>
<proteinExistence type="predicted"/>
<gene>
    <name evidence="2" type="ORF">P4H66_04135</name>
</gene>
<keyword evidence="3" id="KW-1185">Reference proteome</keyword>
<accession>A0ABU6GH31</accession>
<protein>
    <submittedName>
        <fullName evidence="2">Uncharacterized protein</fullName>
    </submittedName>
</protein>
<feature type="chain" id="PRO_5046669034" evidence="1">
    <location>
        <begin position="31"/>
        <end position="329"/>
    </location>
</feature>
<feature type="signal peptide" evidence="1">
    <location>
        <begin position="1"/>
        <end position="30"/>
    </location>
</feature>
<keyword evidence="1" id="KW-0732">Signal</keyword>
<sequence>MNILSFTTKAAIVLLLAECLLSNGMGTAEASGKVTSVKQSVSINTASALKNMVFDQMKTAVPSSLQSFTKDVVNELSGQDSFGKWKNASISYDPLGPGTHSWLATVSQNGKPIGYLILTSTDDGNYMLSEYGRDESMPYNSQALYNRLKQLGILTAGSKLPAGTSIDAQYSTLLPVWKVSVPGKKAVYIHGITAEELPVETAPAADMESGGLTPHPGIHLTSTILPEQQRDSDPYDNLLWLKSPKLSLKGTTDLMQAVKSEQSSLVFTSPGHNANYGAPFAITGLHSWSIAENKGTVLYAASGAAGTRYLPASALLSHGEFRSMNLSHM</sequence>
<dbReference type="Proteomes" id="UP001344632">
    <property type="component" value="Unassembled WGS sequence"/>
</dbReference>
<evidence type="ECO:0000313" key="3">
    <source>
        <dbReference type="Proteomes" id="UP001344632"/>
    </source>
</evidence>
<organism evidence="2 3">
    <name type="scientific">Paenibacillus dokdonensis</name>
    <dbReference type="NCBI Taxonomy" id="2567944"/>
    <lineage>
        <taxon>Bacteria</taxon>
        <taxon>Bacillati</taxon>
        <taxon>Bacillota</taxon>
        <taxon>Bacilli</taxon>
        <taxon>Bacillales</taxon>
        <taxon>Paenibacillaceae</taxon>
        <taxon>Paenibacillus</taxon>
    </lineage>
</organism>
<reference evidence="2 3" key="1">
    <citation type="submission" date="2023-03" db="EMBL/GenBank/DDBJ databases">
        <title>Bacillus Genome Sequencing.</title>
        <authorList>
            <person name="Dunlap C."/>
        </authorList>
    </citation>
    <scope>NUCLEOTIDE SEQUENCE [LARGE SCALE GENOMIC DNA]</scope>
    <source>
        <strain evidence="2 3">BD-525</strain>
    </source>
</reference>
<evidence type="ECO:0000313" key="2">
    <source>
        <dbReference type="EMBL" id="MEC0239060.1"/>
    </source>
</evidence>
<evidence type="ECO:0000256" key="1">
    <source>
        <dbReference type="SAM" id="SignalP"/>
    </source>
</evidence>
<name>A0ABU6GH31_9BACL</name>
<dbReference type="EMBL" id="JARLKZ010000003">
    <property type="protein sequence ID" value="MEC0239060.1"/>
    <property type="molecule type" value="Genomic_DNA"/>
</dbReference>
<dbReference type="RefSeq" id="WP_326085974.1">
    <property type="nucleotide sequence ID" value="NZ_JARLKZ010000003.1"/>
</dbReference>